<dbReference type="Proteomes" id="UP000481339">
    <property type="component" value="Unassembled WGS sequence"/>
</dbReference>
<comment type="caution">
    <text evidence="2">The sequence shown here is derived from an EMBL/GenBank/DDBJ whole genome shotgun (WGS) entry which is preliminary data.</text>
</comment>
<feature type="transmembrane region" description="Helical" evidence="1">
    <location>
        <begin position="58"/>
        <end position="83"/>
    </location>
</feature>
<dbReference type="EMBL" id="WBKA01000002">
    <property type="protein sequence ID" value="KAB1632814.1"/>
    <property type="molecule type" value="Genomic_DNA"/>
</dbReference>
<keyword evidence="3" id="KW-1185">Reference proteome</keyword>
<keyword evidence="1" id="KW-0472">Membrane</keyword>
<reference evidence="2 3" key="1">
    <citation type="submission" date="2019-09" db="EMBL/GenBank/DDBJ databases">
        <title>Phylogeny of genus Pseudoclavibacter and closely related genus.</title>
        <authorList>
            <person name="Li Y."/>
        </authorList>
    </citation>
    <scope>NUCLEOTIDE SEQUENCE [LARGE SCALE GENOMIC DNA]</scope>
    <source>
        <strain evidence="2 3">JCM 16921</strain>
    </source>
</reference>
<accession>A0A7C8BP54</accession>
<dbReference type="AlphaFoldDB" id="A0A7C8BP54"/>
<dbReference type="Pfam" id="PF11292">
    <property type="entry name" value="DUF3093"/>
    <property type="match status" value="1"/>
</dbReference>
<name>A0A7C8BP54_9MICO</name>
<evidence type="ECO:0000313" key="3">
    <source>
        <dbReference type="Proteomes" id="UP000481339"/>
    </source>
</evidence>
<gene>
    <name evidence="2" type="ORF">F8O02_02795</name>
</gene>
<keyword evidence="1" id="KW-1133">Transmembrane helix</keyword>
<organism evidence="2 3">
    <name type="scientific">Pseudoclavibacter caeni</name>
    <dbReference type="NCBI Taxonomy" id="908846"/>
    <lineage>
        <taxon>Bacteria</taxon>
        <taxon>Bacillati</taxon>
        <taxon>Actinomycetota</taxon>
        <taxon>Actinomycetes</taxon>
        <taxon>Micrococcales</taxon>
        <taxon>Microbacteriaceae</taxon>
        <taxon>Pseudoclavibacter</taxon>
    </lineage>
</organism>
<proteinExistence type="predicted"/>
<sequence>MPPSPGRSRAQGCPPGRAERRRPMLYRERLRPHGGAYLAMLLLIPAFATVFYEIKPIIGFIVGPTLYALIFLISWFASPLIVLTSDRLSVGRASIPISALGEPVVFRRGEAALAQIRSELDMRAYVAFRGGLDLVRIPVVDPEDPTPYWLIGSRHADELAAELRLAQAAQSLQTGPSSDS</sequence>
<dbReference type="InterPro" id="IPR021443">
    <property type="entry name" value="DUF3093"/>
</dbReference>
<protein>
    <submittedName>
        <fullName evidence="2">DUF3093 domain-containing protein</fullName>
    </submittedName>
</protein>
<dbReference type="OrthoDB" id="3217020at2"/>
<keyword evidence="1" id="KW-0812">Transmembrane</keyword>
<evidence type="ECO:0000256" key="1">
    <source>
        <dbReference type="SAM" id="Phobius"/>
    </source>
</evidence>
<feature type="transmembrane region" description="Helical" evidence="1">
    <location>
        <begin position="34"/>
        <end position="52"/>
    </location>
</feature>
<evidence type="ECO:0000313" key="2">
    <source>
        <dbReference type="EMBL" id="KAB1632814.1"/>
    </source>
</evidence>